<keyword evidence="1" id="KW-1133">Transmembrane helix</keyword>
<gene>
    <name evidence="2" type="ORF">IW245_007033</name>
</gene>
<dbReference type="RefSeq" id="WP_197007342.1">
    <property type="nucleotide sequence ID" value="NZ_BONS01000019.1"/>
</dbReference>
<reference evidence="2" key="1">
    <citation type="submission" date="2020-11" db="EMBL/GenBank/DDBJ databases">
        <title>Sequencing the genomes of 1000 actinobacteria strains.</title>
        <authorList>
            <person name="Klenk H.-P."/>
        </authorList>
    </citation>
    <scope>NUCLEOTIDE SEQUENCE</scope>
    <source>
        <strain evidence="2">DSM 45356</strain>
    </source>
</reference>
<name>A0A8J7KMS6_9ACTN</name>
<protein>
    <submittedName>
        <fullName evidence="2">Uncharacterized protein</fullName>
    </submittedName>
</protein>
<keyword evidence="1" id="KW-0472">Membrane</keyword>
<evidence type="ECO:0000256" key="1">
    <source>
        <dbReference type="SAM" id="Phobius"/>
    </source>
</evidence>
<proteinExistence type="predicted"/>
<evidence type="ECO:0000313" key="2">
    <source>
        <dbReference type="EMBL" id="MBG6140839.1"/>
    </source>
</evidence>
<dbReference type="Proteomes" id="UP000622552">
    <property type="component" value="Unassembled WGS sequence"/>
</dbReference>
<keyword evidence="1" id="KW-0812">Transmembrane</keyword>
<sequence length="115" mass="12397">MPGSESLSLVAGPLIAFSVLGGLALILRWAFRAEARTAAEDVDWIAWDDAPWPPGTRDYGLLRDVAIVDGPAAADTVRDALALVNIRTTVVIESDGRVRVLVFNDELDQARRVLG</sequence>
<dbReference type="EMBL" id="JADOUF010000001">
    <property type="protein sequence ID" value="MBG6140839.1"/>
    <property type="molecule type" value="Genomic_DNA"/>
</dbReference>
<evidence type="ECO:0000313" key="3">
    <source>
        <dbReference type="Proteomes" id="UP000622552"/>
    </source>
</evidence>
<keyword evidence="3" id="KW-1185">Reference proteome</keyword>
<dbReference type="AlphaFoldDB" id="A0A8J7KMS6"/>
<accession>A0A8J7KMS6</accession>
<organism evidence="2 3">
    <name type="scientific">Longispora fulva</name>
    <dbReference type="NCBI Taxonomy" id="619741"/>
    <lineage>
        <taxon>Bacteria</taxon>
        <taxon>Bacillati</taxon>
        <taxon>Actinomycetota</taxon>
        <taxon>Actinomycetes</taxon>
        <taxon>Micromonosporales</taxon>
        <taxon>Micromonosporaceae</taxon>
        <taxon>Longispora</taxon>
    </lineage>
</organism>
<feature type="transmembrane region" description="Helical" evidence="1">
    <location>
        <begin position="6"/>
        <end position="27"/>
    </location>
</feature>
<comment type="caution">
    <text evidence="2">The sequence shown here is derived from an EMBL/GenBank/DDBJ whole genome shotgun (WGS) entry which is preliminary data.</text>
</comment>